<feature type="compositionally biased region" description="Basic residues" evidence="1">
    <location>
        <begin position="99"/>
        <end position="110"/>
    </location>
</feature>
<geneLocation type="plasmid" evidence="3">
    <name>pelp_3</name>
</geneLocation>
<reference evidence="2 3" key="1">
    <citation type="submission" date="2019-02" db="EMBL/GenBank/DDBJ databases">
        <title>Deep-cultivation of Planctomycetes and their phenomic and genomic characterization uncovers novel biology.</title>
        <authorList>
            <person name="Wiegand S."/>
            <person name="Jogler M."/>
            <person name="Boedeker C."/>
            <person name="Pinto D."/>
            <person name="Vollmers J."/>
            <person name="Rivas-Marin E."/>
            <person name="Kohn T."/>
            <person name="Peeters S.H."/>
            <person name="Heuer A."/>
            <person name="Rast P."/>
            <person name="Oberbeckmann S."/>
            <person name="Bunk B."/>
            <person name="Jeske O."/>
            <person name="Meyerdierks A."/>
            <person name="Storesund J.E."/>
            <person name="Kallscheuer N."/>
            <person name="Luecker S."/>
            <person name="Lage O.M."/>
            <person name="Pohl T."/>
            <person name="Merkel B.J."/>
            <person name="Hornburger P."/>
            <person name="Mueller R.-W."/>
            <person name="Bruemmer F."/>
            <person name="Labrenz M."/>
            <person name="Spormann A.M."/>
            <person name="Op den Camp H."/>
            <person name="Overmann J."/>
            <person name="Amann R."/>
            <person name="Jetten M.S.M."/>
            <person name="Mascher T."/>
            <person name="Medema M.H."/>
            <person name="Devos D.P."/>
            <person name="Kaster A.-K."/>
            <person name="Ovreas L."/>
            <person name="Rohde M."/>
            <person name="Galperin M.Y."/>
            <person name="Jogler C."/>
        </authorList>
    </citation>
    <scope>NUCLEOTIDE SEQUENCE [LARGE SCALE GENOMIC DNA]</scope>
    <source>
        <strain evidence="2 3">ElP</strain>
        <plasmid evidence="3">pelp_3</plasmid>
    </source>
</reference>
<gene>
    <name evidence="2" type="ORF">ElP_75550</name>
</gene>
<evidence type="ECO:0000256" key="1">
    <source>
        <dbReference type="SAM" id="MobiDB-lite"/>
    </source>
</evidence>
<accession>A0A518HFG6</accession>
<evidence type="ECO:0000313" key="3">
    <source>
        <dbReference type="Proteomes" id="UP000317835"/>
    </source>
</evidence>
<dbReference type="AlphaFoldDB" id="A0A518HFG6"/>
<protein>
    <submittedName>
        <fullName evidence="2">Uncharacterized protein</fullName>
    </submittedName>
</protein>
<evidence type="ECO:0000313" key="2">
    <source>
        <dbReference type="EMBL" id="QDV39584.1"/>
    </source>
</evidence>
<name>A0A518HFG6_9BACT</name>
<feature type="compositionally biased region" description="Polar residues" evidence="1">
    <location>
        <begin position="29"/>
        <end position="41"/>
    </location>
</feature>
<proteinExistence type="predicted"/>
<organism evidence="2 3">
    <name type="scientific">Tautonia plasticadhaerens</name>
    <dbReference type="NCBI Taxonomy" id="2527974"/>
    <lineage>
        <taxon>Bacteria</taxon>
        <taxon>Pseudomonadati</taxon>
        <taxon>Planctomycetota</taxon>
        <taxon>Planctomycetia</taxon>
        <taxon>Isosphaerales</taxon>
        <taxon>Isosphaeraceae</taxon>
        <taxon>Tautonia</taxon>
    </lineage>
</organism>
<dbReference type="KEGG" id="tpla:ElP_75550"/>
<keyword evidence="2" id="KW-0614">Plasmid</keyword>
<sequence>MPVPVAARIRLADGPPGSRKFRPAGPVMATSSPGRTSQRSFEATPRRMAPVSGSRTTTLLTHRATVSPRPSSPARTEAMESRRSVLAWPRSSTPGVRTPRLRPWRKRSPRPVRSGTTWRMSSEPAGVSRVLDAPRAMAGAETR</sequence>
<dbReference type="Proteomes" id="UP000317835">
    <property type="component" value="Plasmid pElP_3"/>
</dbReference>
<feature type="region of interest" description="Disordered" evidence="1">
    <location>
        <begin position="1"/>
        <end position="143"/>
    </location>
</feature>
<keyword evidence="3" id="KW-1185">Reference proteome</keyword>
<dbReference type="EMBL" id="CP036429">
    <property type="protein sequence ID" value="QDV39584.1"/>
    <property type="molecule type" value="Genomic_DNA"/>
</dbReference>